<evidence type="ECO:0000256" key="4">
    <source>
        <dbReference type="ARBA" id="ARBA00023242"/>
    </source>
</evidence>
<dbReference type="GO" id="GO:0046982">
    <property type="term" value="F:protein heterodimerization activity"/>
    <property type="evidence" value="ECO:0007669"/>
    <property type="project" value="InterPro"/>
</dbReference>
<comment type="subcellular location">
    <subcellularLocation>
        <location evidence="1">Nucleus</location>
    </subcellularLocation>
</comment>
<evidence type="ECO:0000256" key="1">
    <source>
        <dbReference type="ARBA" id="ARBA00004123"/>
    </source>
</evidence>
<dbReference type="PRINTS" id="PR00622">
    <property type="entry name" value="HISTONEH3"/>
</dbReference>
<dbReference type="AlphaFoldDB" id="K0SLQ2"/>
<dbReference type="GO" id="GO:0003677">
    <property type="term" value="F:DNA binding"/>
    <property type="evidence" value="ECO:0007669"/>
    <property type="project" value="UniProtKB-KW"/>
</dbReference>
<feature type="domain" description="Core Histone H2A/H2B/H3" evidence="5">
    <location>
        <begin position="45"/>
        <end position="81"/>
    </location>
</feature>
<dbReference type="Gene3D" id="1.10.20.10">
    <property type="entry name" value="Histone, subunit A"/>
    <property type="match status" value="1"/>
</dbReference>
<gene>
    <name evidence="6" type="ORF">THAOC_20366</name>
</gene>
<evidence type="ECO:0000259" key="5">
    <source>
        <dbReference type="Pfam" id="PF00125"/>
    </source>
</evidence>
<dbReference type="GO" id="GO:0005634">
    <property type="term" value="C:nucleus"/>
    <property type="evidence" value="ECO:0007669"/>
    <property type="project" value="UniProtKB-SubCell"/>
</dbReference>
<dbReference type="Pfam" id="PF00125">
    <property type="entry name" value="Histone"/>
    <property type="match status" value="1"/>
</dbReference>
<keyword evidence="3" id="KW-0238">DNA-binding</keyword>
<keyword evidence="4" id="KW-0539">Nucleus</keyword>
<dbReference type="EMBL" id="AGNL01022946">
    <property type="protein sequence ID" value="EJK59417.1"/>
    <property type="molecule type" value="Genomic_DNA"/>
</dbReference>
<dbReference type="OrthoDB" id="1881399at2759"/>
<organism evidence="6 7">
    <name type="scientific">Thalassiosira oceanica</name>
    <name type="common">Marine diatom</name>
    <dbReference type="NCBI Taxonomy" id="159749"/>
    <lineage>
        <taxon>Eukaryota</taxon>
        <taxon>Sar</taxon>
        <taxon>Stramenopiles</taxon>
        <taxon>Ochrophyta</taxon>
        <taxon>Bacillariophyta</taxon>
        <taxon>Coscinodiscophyceae</taxon>
        <taxon>Thalassiosirophycidae</taxon>
        <taxon>Thalassiosirales</taxon>
        <taxon>Thalassiosiraceae</taxon>
        <taxon>Thalassiosira</taxon>
    </lineage>
</organism>
<comment type="caution">
    <text evidence="6">The sequence shown here is derived from an EMBL/GenBank/DDBJ whole genome shotgun (WGS) entry which is preliminary data.</text>
</comment>
<accession>K0SLQ2</accession>
<evidence type="ECO:0000256" key="2">
    <source>
        <dbReference type="ARBA" id="ARBA00010343"/>
    </source>
</evidence>
<sequence>MDVSEEKGPQRLRPRLKLLLATLLDNNGSNKTCSSIKRPHRYRPGIVALREIRRYQKSTELLIRKAPFQRLVREVLEVHLEKKENVLDLR</sequence>
<dbReference type="InterPro" id="IPR007125">
    <property type="entry name" value="H2A/H2B/H3"/>
</dbReference>
<proteinExistence type="inferred from homology"/>
<dbReference type="GO" id="GO:0000786">
    <property type="term" value="C:nucleosome"/>
    <property type="evidence" value="ECO:0007669"/>
    <property type="project" value="InterPro"/>
</dbReference>
<dbReference type="Proteomes" id="UP000266841">
    <property type="component" value="Unassembled WGS sequence"/>
</dbReference>
<dbReference type="SMART" id="SM00428">
    <property type="entry name" value="H3"/>
    <property type="match status" value="1"/>
</dbReference>
<name>K0SLQ2_THAOC</name>
<dbReference type="PROSITE" id="PS00959">
    <property type="entry name" value="HISTONE_H3_2"/>
    <property type="match status" value="1"/>
</dbReference>
<reference evidence="6 7" key="1">
    <citation type="journal article" date="2012" name="Genome Biol.">
        <title>Genome and low-iron response of an oceanic diatom adapted to chronic iron limitation.</title>
        <authorList>
            <person name="Lommer M."/>
            <person name="Specht M."/>
            <person name="Roy A.S."/>
            <person name="Kraemer L."/>
            <person name="Andreson R."/>
            <person name="Gutowska M.A."/>
            <person name="Wolf J."/>
            <person name="Bergner S.V."/>
            <person name="Schilhabel M.B."/>
            <person name="Klostermeier U.C."/>
            <person name="Beiko R.G."/>
            <person name="Rosenstiel P."/>
            <person name="Hippler M."/>
            <person name="Laroche J."/>
        </authorList>
    </citation>
    <scope>NUCLEOTIDE SEQUENCE [LARGE SCALE GENOMIC DNA]</scope>
    <source>
        <strain evidence="6 7">CCMP1005</strain>
    </source>
</reference>
<dbReference type="InterPro" id="IPR000164">
    <property type="entry name" value="Histone_H3/CENP-A"/>
</dbReference>
<dbReference type="eggNOG" id="KOG1745">
    <property type="taxonomic scope" value="Eukaryota"/>
</dbReference>
<keyword evidence="7" id="KW-1185">Reference proteome</keyword>
<comment type="similarity">
    <text evidence="2">Belongs to the histone H3 family.</text>
</comment>
<dbReference type="SUPFAM" id="SSF47113">
    <property type="entry name" value="Histone-fold"/>
    <property type="match status" value="1"/>
</dbReference>
<evidence type="ECO:0000313" key="6">
    <source>
        <dbReference type="EMBL" id="EJK59417.1"/>
    </source>
</evidence>
<dbReference type="GO" id="GO:0030527">
    <property type="term" value="F:structural constituent of chromatin"/>
    <property type="evidence" value="ECO:0007669"/>
    <property type="project" value="InterPro"/>
</dbReference>
<protein>
    <recommendedName>
        <fullName evidence="5">Core Histone H2A/H2B/H3 domain-containing protein</fullName>
    </recommendedName>
</protein>
<dbReference type="PANTHER" id="PTHR11426">
    <property type="entry name" value="HISTONE H3"/>
    <property type="match status" value="1"/>
</dbReference>
<evidence type="ECO:0000256" key="3">
    <source>
        <dbReference type="ARBA" id="ARBA00023125"/>
    </source>
</evidence>
<dbReference type="InterPro" id="IPR009072">
    <property type="entry name" value="Histone-fold"/>
</dbReference>
<evidence type="ECO:0000313" key="7">
    <source>
        <dbReference type="Proteomes" id="UP000266841"/>
    </source>
</evidence>